<accession>A0ACB7TH09</accession>
<dbReference type="EMBL" id="CM023481">
    <property type="protein sequence ID" value="KAH6945419.1"/>
    <property type="molecule type" value="Genomic_DNA"/>
</dbReference>
<protein>
    <submittedName>
        <fullName evidence="1">Uncharacterized protein</fullName>
    </submittedName>
</protein>
<proteinExistence type="predicted"/>
<name>A0ACB7TH09_HYAAI</name>
<sequence>MELLVTTNIARAEPAINFKSNPSKSRRKSCTPYCWRLEDHHRCPKMVVDDVVHETLMLSCLLQLTVEAQLRFATKTDNAIRHLCKAREIIGEMCNQPMDFWDIDNYLHGAHSKSSFITPVAQNSSKPARCKTSINPVNLAAFRESSQCSAFQGPPQVHGSWKCQDNSILASLSCTFGVTAKCKVQHNGTEINGNIVQMSMGHQDPSLEFGRKVYFLCRG</sequence>
<organism evidence="1 2">
    <name type="scientific">Hyalomma asiaticum</name>
    <name type="common">Tick</name>
    <dbReference type="NCBI Taxonomy" id="266040"/>
    <lineage>
        <taxon>Eukaryota</taxon>
        <taxon>Metazoa</taxon>
        <taxon>Ecdysozoa</taxon>
        <taxon>Arthropoda</taxon>
        <taxon>Chelicerata</taxon>
        <taxon>Arachnida</taxon>
        <taxon>Acari</taxon>
        <taxon>Parasitiformes</taxon>
        <taxon>Ixodida</taxon>
        <taxon>Ixodoidea</taxon>
        <taxon>Ixodidae</taxon>
        <taxon>Hyalomminae</taxon>
        <taxon>Hyalomma</taxon>
    </lineage>
</organism>
<dbReference type="Proteomes" id="UP000821845">
    <property type="component" value="Chromosome 1"/>
</dbReference>
<evidence type="ECO:0000313" key="1">
    <source>
        <dbReference type="EMBL" id="KAH6945419.1"/>
    </source>
</evidence>
<reference evidence="1" key="1">
    <citation type="submission" date="2020-05" db="EMBL/GenBank/DDBJ databases">
        <title>Large-scale comparative analyses of tick genomes elucidate their genetic diversity and vector capacities.</title>
        <authorList>
            <person name="Jia N."/>
            <person name="Wang J."/>
            <person name="Shi W."/>
            <person name="Du L."/>
            <person name="Sun Y."/>
            <person name="Zhan W."/>
            <person name="Jiang J."/>
            <person name="Wang Q."/>
            <person name="Zhang B."/>
            <person name="Ji P."/>
            <person name="Sakyi L.B."/>
            <person name="Cui X."/>
            <person name="Yuan T."/>
            <person name="Jiang B."/>
            <person name="Yang W."/>
            <person name="Lam T.T.-Y."/>
            <person name="Chang Q."/>
            <person name="Ding S."/>
            <person name="Wang X."/>
            <person name="Zhu J."/>
            <person name="Ruan X."/>
            <person name="Zhao L."/>
            <person name="Wei J."/>
            <person name="Que T."/>
            <person name="Du C."/>
            <person name="Cheng J."/>
            <person name="Dai P."/>
            <person name="Han X."/>
            <person name="Huang E."/>
            <person name="Gao Y."/>
            <person name="Liu J."/>
            <person name="Shao H."/>
            <person name="Ye R."/>
            <person name="Li L."/>
            <person name="Wei W."/>
            <person name="Wang X."/>
            <person name="Wang C."/>
            <person name="Yang T."/>
            <person name="Huo Q."/>
            <person name="Li W."/>
            <person name="Guo W."/>
            <person name="Chen H."/>
            <person name="Zhou L."/>
            <person name="Ni X."/>
            <person name="Tian J."/>
            <person name="Zhou Y."/>
            <person name="Sheng Y."/>
            <person name="Liu T."/>
            <person name="Pan Y."/>
            <person name="Xia L."/>
            <person name="Li J."/>
            <person name="Zhao F."/>
            <person name="Cao W."/>
        </authorList>
    </citation>
    <scope>NUCLEOTIDE SEQUENCE</scope>
    <source>
        <strain evidence="1">Hyas-2018</strain>
    </source>
</reference>
<evidence type="ECO:0000313" key="2">
    <source>
        <dbReference type="Proteomes" id="UP000821845"/>
    </source>
</evidence>
<keyword evidence="2" id="KW-1185">Reference proteome</keyword>
<comment type="caution">
    <text evidence="1">The sequence shown here is derived from an EMBL/GenBank/DDBJ whole genome shotgun (WGS) entry which is preliminary data.</text>
</comment>
<gene>
    <name evidence="1" type="ORF">HPB50_008376</name>
</gene>